<protein>
    <submittedName>
        <fullName evidence="1">Uncharacterized protein</fullName>
    </submittedName>
</protein>
<dbReference type="EMBL" id="CAKLBY020000043">
    <property type="protein sequence ID" value="CAK7915747.1"/>
    <property type="molecule type" value="Genomic_DNA"/>
</dbReference>
<comment type="caution">
    <text evidence="1">The sequence shown here is derived from an EMBL/GenBank/DDBJ whole genome shotgun (WGS) entry which is preliminary data.</text>
</comment>
<evidence type="ECO:0000313" key="2">
    <source>
        <dbReference type="Proteomes" id="UP001162060"/>
    </source>
</evidence>
<proteinExistence type="predicted"/>
<sequence>MLKVQPPTTLSSFHELDDANAPIALHSTPGSDDAIITNPLDENRQLTVQQEENARRRAQMVTTIKIQRDYVFTSLSVEELLRQTTGQTLATWTIGPVTTFPEEVAKGQTLCERYLESYLTAQSQYKARLDQQARSAPVPPINIIPFLLYASKTTEEEEDDFVRWVHRNASAVCTL</sequence>
<gene>
    <name evidence="1" type="ORF">PM001_LOCUS5263</name>
</gene>
<dbReference type="AlphaFoldDB" id="A0AAV1TG29"/>
<organism evidence="1 2">
    <name type="scientific">Peronospora matthiolae</name>
    <dbReference type="NCBI Taxonomy" id="2874970"/>
    <lineage>
        <taxon>Eukaryota</taxon>
        <taxon>Sar</taxon>
        <taxon>Stramenopiles</taxon>
        <taxon>Oomycota</taxon>
        <taxon>Peronosporomycetes</taxon>
        <taxon>Peronosporales</taxon>
        <taxon>Peronosporaceae</taxon>
        <taxon>Peronospora</taxon>
    </lineage>
</organism>
<dbReference type="Proteomes" id="UP001162060">
    <property type="component" value="Unassembled WGS sequence"/>
</dbReference>
<name>A0AAV1TG29_9STRA</name>
<evidence type="ECO:0000313" key="1">
    <source>
        <dbReference type="EMBL" id="CAK7915747.1"/>
    </source>
</evidence>
<reference evidence="1" key="1">
    <citation type="submission" date="2024-01" db="EMBL/GenBank/DDBJ databases">
        <authorList>
            <person name="Webb A."/>
        </authorList>
    </citation>
    <scope>NUCLEOTIDE SEQUENCE</scope>
    <source>
        <strain evidence="1">Pm1</strain>
    </source>
</reference>
<accession>A0AAV1TG29</accession>